<feature type="region of interest" description="Disordered" evidence="1">
    <location>
        <begin position="41"/>
        <end position="67"/>
    </location>
</feature>
<gene>
    <name evidence="2" type="ORF">Cvel_14010</name>
</gene>
<organism evidence="2">
    <name type="scientific">Chromera velia CCMP2878</name>
    <dbReference type="NCBI Taxonomy" id="1169474"/>
    <lineage>
        <taxon>Eukaryota</taxon>
        <taxon>Sar</taxon>
        <taxon>Alveolata</taxon>
        <taxon>Colpodellida</taxon>
        <taxon>Chromeraceae</taxon>
        <taxon>Chromera</taxon>
    </lineage>
</organism>
<dbReference type="AlphaFoldDB" id="A0A0G4IFV9"/>
<dbReference type="VEuPathDB" id="CryptoDB:Cvel_14010"/>
<protein>
    <submittedName>
        <fullName evidence="2">Uncharacterized protein</fullName>
    </submittedName>
</protein>
<dbReference type="EMBL" id="CDMZ01005932">
    <property type="protein sequence ID" value="CEM56016.1"/>
    <property type="molecule type" value="Genomic_DNA"/>
</dbReference>
<evidence type="ECO:0000256" key="1">
    <source>
        <dbReference type="SAM" id="MobiDB-lite"/>
    </source>
</evidence>
<name>A0A0G4IFV9_9ALVE</name>
<sequence>MNSSGLPGLGDDVVCKGCDKAIYHSSTGCLCPPGTNAGTRPMTDADWKGLGPRTLPSSMSKSDSPGALVCPSCGGKRKTASKDPNRVMPCSNCKAGPYDLKDLKT</sequence>
<evidence type="ECO:0000313" key="2">
    <source>
        <dbReference type="EMBL" id="CEM56016.1"/>
    </source>
</evidence>
<reference evidence="2" key="1">
    <citation type="submission" date="2014-11" db="EMBL/GenBank/DDBJ databases">
        <authorList>
            <person name="Otto D Thomas"/>
            <person name="Naeem Raeece"/>
        </authorList>
    </citation>
    <scope>NUCLEOTIDE SEQUENCE</scope>
</reference>
<accession>A0A0G4IFV9</accession>
<proteinExistence type="predicted"/>